<dbReference type="PANTHER" id="PTHR33990:SF1">
    <property type="entry name" value="PROTEIN YJDN"/>
    <property type="match status" value="1"/>
</dbReference>
<reference evidence="2" key="1">
    <citation type="submission" date="2021-12" db="EMBL/GenBank/DDBJ databases">
        <title>Draft genome sequence of Corynebacterium ammoniagenes strain T-723.</title>
        <authorList>
            <person name="Matsuzawa M."/>
            <person name="Hiratani M."/>
            <person name="Abe I."/>
            <person name="Tsuji Y."/>
            <person name="Nakamura J."/>
        </authorList>
    </citation>
    <scope>NUCLEOTIDE SEQUENCE</scope>
    <source>
        <strain evidence="2">T-723</strain>
    </source>
</reference>
<evidence type="ECO:0000313" key="3">
    <source>
        <dbReference type="Proteomes" id="UP001054925"/>
    </source>
</evidence>
<evidence type="ECO:0000313" key="2">
    <source>
        <dbReference type="EMBL" id="GJN43688.1"/>
    </source>
</evidence>
<evidence type="ECO:0000259" key="1">
    <source>
        <dbReference type="Pfam" id="PF00903"/>
    </source>
</evidence>
<proteinExistence type="predicted"/>
<dbReference type="RefSeq" id="WP_003846609.1">
    <property type="nucleotide sequence ID" value="NZ_BQKK01000006.1"/>
</dbReference>
<dbReference type="InterPro" id="IPR028973">
    <property type="entry name" value="PhnB-like"/>
</dbReference>
<dbReference type="Pfam" id="PF00903">
    <property type="entry name" value="Glyoxalase"/>
    <property type="match status" value="1"/>
</dbReference>
<dbReference type="Gene3D" id="3.10.180.10">
    <property type="entry name" value="2,3-Dihydroxybiphenyl 1,2-Dioxygenase, domain 1"/>
    <property type="match status" value="1"/>
</dbReference>
<dbReference type="PANTHER" id="PTHR33990">
    <property type="entry name" value="PROTEIN YJDN-RELATED"/>
    <property type="match status" value="1"/>
</dbReference>
<dbReference type="EMBL" id="BQKK01000006">
    <property type="protein sequence ID" value="GJN43688.1"/>
    <property type="molecule type" value="Genomic_DNA"/>
</dbReference>
<dbReference type="InterPro" id="IPR004360">
    <property type="entry name" value="Glyas_Fos-R_dOase_dom"/>
</dbReference>
<dbReference type="SUPFAM" id="SSF54593">
    <property type="entry name" value="Glyoxalase/Bleomycin resistance protein/Dihydroxybiphenyl dioxygenase"/>
    <property type="match status" value="1"/>
</dbReference>
<gene>
    <name evidence="2" type="primary">phnB</name>
    <name evidence="2" type="ORF">CAT723_21670</name>
</gene>
<comment type="caution">
    <text evidence="2">The sequence shown here is derived from an EMBL/GenBank/DDBJ whole genome shotgun (WGS) entry which is preliminary data.</text>
</comment>
<sequence>MTIKATTYVGFRGNAREALHFYREVFGGEFQIMDWPDNEEKLVMHGHLTTAAGWDLMCADNPEMGAEDSAAQRMNIVVWGDDVETMKSQFEALSAGGEVQMPLVEQQWGDMFGGLKDKFGVDWGFNVSTSPIE</sequence>
<dbReference type="Proteomes" id="UP001054925">
    <property type="component" value="Unassembled WGS sequence"/>
</dbReference>
<accession>A0AAV5GAJ9</accession>
<organism evidence="2 3">
    <name type="scientific">Corynebacterium ammoniagenes</name>
    <name type="common">Brevibacterium ammoniagenes</name>
    <dbReference type="NCBI Taxonomy" id="1697"/>
    <lineage>
        <taxon>Bacteria</taxon>
        <taxon>Bacillati</taxon>
        <taxon>Actinomycetota</taxon>
        <taxon>Actinomycetes</taxon>
        <taxon>Mycobacteriales</taxon>
        <taxon>Corynebacteriaceae</taxon>
        <taxon>Corynebacterium</taxon>
    </lineage>
</organism>
<dbReference type="InterPro" id="IPR029068">
    <property type="entry name" value="Glyas_Bleomycin-R_OHBP_Dase"/>
</dbReference>
<dbReference type="CDD" id="cd06588">
    <property type="entry name" value="PhnB_like"/>
    <property type="match status" value="1"/>
</dbReference>
<protein>
    <submittedName>
        <fullName evidence="2">VOC family protein</fullName>
    </submittedName>
</protein>
<name>A0AAV5GAJ9_CORAM</name>
<feature type="domain" description="Glyoxalase/fosfomycin resistance/dioxygenase" evidence="1">
    <location>
        <begin position="11"/>
        <end position="125"/>
    </location>
</feature>
<dbReference type="AlphaFoldDB" id="A0AAV5GAJ9"/>